<gene>
    <name evidence="1" type="ORF">OUZ56_016214</name>
</gene>
<protein>
    <submittedName>
        <fullName evidence="1">Uncharacterized protein</fullName>
    </submittedName>
</protein>
<keyword evidence="2" id="KW-1185">Reference proteome</keyword>
<sequence length="84" mass="9399">MYKRFGFMLNKGSAGISRRRLRPLMTFSDEVVRLRLVLLDRVVSPGVSFLECLLQLRDLEDFDDLEDRAGVIGRASGAKVDGPG</sequence>
<dbReference type="EMBL" id="JAOYFB010000038">
    <property type="protein sequence ID" value="KAK4027202.1"/>
    <property type="molecule type" value="Genomic_DNA"/>
</dbReference>
<accession>A0ABR0AQ01</accession>
<reference evidence="1 2" key="1">
    <citation type="journal article" date="2023" name="Nucleic Acids Res.">
        <title>The hologenome of Daphnia magna reveals possible DNA methylation and microbiome-mediated evolution of the host genome.</title>
        <authorList>
            <person name="Chaturvedi A."/>
            <person name="Li X."/>
            <person name="Dhandapani V."/>
            <person name="Marshall H."/>
            <person name="Kissane S."/>
            <person name="Cuenca-Cambronero M."/>
            <person name="Asole G."/>
            <person name="Calvet F."/>
            <person name="Ruiz-Romero M."/>
            <person name="Marangio P."/>
            <person name="Guigo R."/>
            <person name="Rago D."/>
            <person name="Mirbahai L."/>
            <person name="Eastwood N."/>
            <person name="Colbourne J.K."/>
            <person name="Zhou J."/>
            <person name="Mallon E."/>
            <person name="Orsini L."/>
        </authorList>
    </citation>
    <scope>NUCLEOTIDE SEQUENCE [LARGE SCALE GENOMIC DNA]</scope>
    <source>
        <strain evidence="1">LRV0_1</strain>
    </source>
</reference>
<evidence type="ECO:0000313" key="1">
    <source>
        <dbReference type="EMBL" id="KAK4027202.1"/>
    </source>
</evidence>
<organism evidence="1 2">
    <name type="scientific">Daphnia magna</name>
    <dbReference type="NCBI Taxonomy" id="35525"/>
    <lineage>
        <taxon>Eukaryota</taxon>
        <taxon>Metazoa</taxon>
        <taxon>Ecdysozoa</taxon>
        <taxon>Arthropoda</taxon>
        <taxon>Crustacea</taxon>
        <taxon>Branchiopoda</taxon>
        <taxon>Diplostraca</taxon>
        <taxon>Cladocera</taxon>
        <taxon>Anomopoda</taxon>
        <taxon>Daphniidae</taxon>
        <taxon>Daphnia</taxon>
    </lineage>
</organism>
<evidence type="ECO:0000313" key="2">
    <source>
        <dbReference type="Proteomes" id="UP001234178"/>
    </source>
</evidence>
<dbReference type="Proteomes" id="UP001234178">
    <property type="component" value="Unassembled WGS sequence"/>
</dbReference>
<proteinExistence type="predicted"/>
<name>A0ABR0AQ01_9CRUS</name>
<comment type="caution">
    <text evidence="1">The sequence shown here is derived from an EMBL/GenBank/DDBJ whole genome shotgun (WGS) entry which is preliminary data.</text>
</comment>